<gene>
    <name evidence="1" type="ORF">SCARUB_04362</name>
</gene>
<dbReference type="EMBL" id="MAYW01000212">
    <property type="protein sequence ID" value="ODS30524.1"/>
    <property type="molecule type" value="Genomic_DNA"/>
</dbReference>
<evidence type="ECO:0000313" key="1">
    <source>
        <dbReference type="EMBL" id="ODS30524.1"/>
    </source>
</evidence>
<comment type="caution">
    <text evidence="1">The sequence shown here is derived from an EMBL/GenBank/DDBJ whole genome shotgun (WGS) entry which is preliminary data.</text>
</comment>
<dbReference type="AlphaFoldDB" id="A0A1E3X6C5"/>
<protein>
    <submittedName>
        <fullName evidence="1">Uncharacterized protein</fullName>
    </submittedName>
</protein>
<proteinExistence type="predicted"/>
<dbReference type="Proteomes" id="UP000094056">
    <property type="component" value="Unassembled WGS sequence"/>
</dbReference>
<name>A0A1E3X6C5_9BACT</name>
<organism evidence="1 2">
    <name type="scientific">Candidatus Scalindua rubra</name>
    <dbReference type="NCBI Taxonomy" id="1872076"/>
    <lineage>
        <taxon>Bacteria</taxon>
        <taxon>Pseudomonadati</taxon>
        <taxon>Planctomycetota</taxon>
        <taxon>Candidatus Brocadiia</taxon>
        <taxon>Candidatus Brocadiales</taxon>
        <taxon>Candidatus Scalinduaceae</taxon>
        <taxon>Candidatus Scalindua</taxon>
    </lineage>
</organism>
<reference evidence="1 2" key="1">
    <citation type="submission" date="2016-07" db="EMBL/GenBank/DDBJ databases">
        <title>Draft genome of Scalindua rubra, obtained from a brine-seawater interface in the Red Sea, sheds light on salt adaptation in anammox bacteria.</title>
        <authorList>
            <person name="Speth D.R."/>
            <person name="Lagkouvardos I."/>
            <person name="Wang Y."/>
            <person name="Qian P.-Y."/>
            <person name="Dutilh B.E."/>
            <person name="Jetten M.S."/>
        </authorList>
    </citation>
    <scope>NUCLEOTIDE SEQUENCE [LARGE SCALE GENOMIC DNA]</scope>
    <source>
        <strain evidence="1">BSI-1</strain>
    </source>
</reference>
<sequence length="151" mass="17070">MVSYTMNIRMTLNKKIIALVAGIGFVGYIGLAKVVNAESNAESKTLKEWGVPNVKGLNLNPRVEWVDCSDKLSGKETKLEWYLVNGEIIGIYSFNVKEEKLEFAVVYDKDMKDQLDFFFIDYEGKGIFTKTDSSTGPKVPDWVIDRATNKE</sequence>
<accession>A0A1E3X6C5</accession>
<evidence type="ECO:0000313" key="2">
    <source>
        <dbReference type="Proteomes" id="UP000094056"/>
    </source>
</evidence>